<organism evidence="6 7">
    <name type="scientific">Candidatus Entotheonella gemina</name>
    <dbReference type="NCBI Taxonomy" id="1429439"/>
    <lineage>
        <taxon>Bacteria</taxon>
        <taxon>Pseudomonadati</taxon>
        <taxon>Nitrospinota/Tectimicrobiota group</taxon>
        <taxon>Candidatus Tectimicrobiota</taxon>
        <taxon>Candidatus Entotheonellia</taxon>
        <taxon>Candidatus Entotheonellales</taxon>
        <taxon>Candidatus Entotheonellaceae</taxon>
        <taxon>Candidatus Entotheonella</taxon>
    </lineage>
</organism>
<evidence type="ECO:0000259" key="5">
    <source>
        <dbReference type="Pfam" id="PF01011"/>
    </source>
</evidence>
<reference evidence="6 7" key="1">
    <citation type="journal article" date="2014" name="Nature">
        <title>An environmental bacterial taxon with a large and distinct metabolic repertoire.</title>
        <authorList>
            <person name="Wilson M.C."/>
            <person name="Mori T."/>
            <person name="Ruckert C."/>
            <person name="Uria A.R."/>
            <person name="Helf M.J."/>
            <person name="Takada K."/>
            <person name="Gernert C."/>
            <person name="Steffens U.A."/>
            <person name="Heycke N."/>
            <person name="Schmitt S."/>
            <person name="Rinke C."/>
            <person name="Helfrich E.J."/>
            <person name="Brachmann A.O."/>
            <person name="Gurgui C."/>
            <person name="Wakimoto T."/>
            <person name="Kracht M."/>
            <person name="Crusemann M."/>
            <person name="Hentschel U."/>
            <person name="Abe I."/>
            <person name="Matsunaga S."/>
            <person name="Kalinowski J."/>
            <person name="Takeyama H."/>
            <person name="Piel J."/>
        </authorList>
    </citation>
    <scope>NUCLEOTIDE SEQUENCE [LARGE SCALE GENOMIC DNA]</scope>
    <source>
        <strain evidence="7">TSY2</strain>
    </source>
</reference>
<dbReference type="EMBL" id="AZHX01000571">
    <property type="protein sequence ID" value="ETX06916.1"/>
    <property type="molecule type" value="Genomic_DNA"/>
</dbReference>
<name>W4MAI8_9BACT</name>
<dbReference type="InterPro" id="IPR018391">
    <property type="entry name" value="PQQ_b-propeller_rpt"/>
</dbReference>
<dbReference type="GO" id="GO:0016491">
    <property type="term" value="F:oxidoreductase activity"/>
    <property type="evidence" value="ECO:0007669"/>
    <property type="project" value="UniProtKB-KW"/>
</dbReference>
<keyword evidence="7" id="KW-1185">Reference proteome</keyword>
<comment type="caution">
    <text evidence="6">The sequence shown here is derived from an EMBL/GenBank/DDBJ whole genome shotgun (WGS) entry which is preliminary data.</text>
</comment>
<dbReference type="InterPro" id="IPR011047">
    <property type="entry name" value="Quinoprotein_ADH-like_sf"/>
</dbReference>
<proteinExistence type="inferred from homology"/>
<dbReference type="PANTHER" id="PTHR32303:SF20">
    <property type="entry name" value="QUINOPROTEIN ETHANOL DEHYDROGENASE"/>
    <property type="match status" value="1"/>
</dbReference>
<evidence type="ECO:0000313" key="7">
    <source>
        <dbReference type="Proteomes" id="UP000019140"/>
    </source>
</evidence>
<dbReference type="Gene3D" id="2.140.10.10">
    <property type="entry name" value="Quinoprotein alcohol dehydrogenase-like superfamily"/>
    <property type="match status" value="1"/>
</dbReference>
<comment type="cofactor">
    <cofactor evidence="1">
        <name>pyrroloquinoline quinone</name>
        <dbReference type="ChEBI" id="CHEBI:58442"/>
    </cofactor>
</comment>
<dbReference type="InterPro" id="IPR002372">
    <property type="entry name" value="PQQ_rpt_dom"/>
</dbReference>
<dbReference type="PATRIC" id="fig|1429439.4.peg.2431"/>
<keyword evidence="3" id="KW-0560">Oxidoreductase</keyword>
<protein>
    <recommendedName>
        <fullName evidence="5">Pyrrolo-quinoline quinone repeat domain-containing protein</fullName>
    </recommendedName>
</protein>
<dbReference type="HOGENOM" id="CLU_018478_0_0_7"/>
<feature type="domain" description="Pyrrolo-quinoline quinone repeat" evidence="5">
    <location>
        <begin position="378"/>
        <end position="551"/>
    </location>
</feature>
<sequence>MNHRMRVLANRMLLIAAMMLCLAPMALADSSADKIRNCPDGDWCHYHRTVDKGWRHSPLSEINTENVKNLRPAWIFQPGEVRMGMHGTPVVINGEMYLSTNPSTVWKLNGATGERIWAHVPEMDEAVVSRSVFAHTRGLAIGDGRVYMGLVDGRVIALDEKDGSVIWDKQLVNSKKDSAGFSGAGTFVNSDLLVIGQNAGEYPVEGRIFGLDPKTGDLKWTFYTTGRGDEKALATWGGDSWKYGGGGSWQPGTVDYDNNQIFMGTSNPNPDYDYCGADCRDPKADAIRGGDNLYTSSTIALDLGTGKLNWYFQEAPSDPYDYDSAPGEYVIFEDNGRKLVLHPGKNGFNHVHELKTGKPVNVYPDMKSQNWTSGFNLETGEWENLLWPKAGEKTLVCPAIDGGHSWNAGSYSPQTKLFYRIANEWCMDLTIAPKEGGTKITFGTEKRITEPFAQVYMAAEWVGQPPPGDTTHGRLTARNPLTGEIAWEKRYDIIPHSALLTTGGGVLFIGTTDGFVEAINAENGEVLWRFNNGSGHHGGIVSYEAGGKQYIGVVVGHGSYVGRALVDSYHKEKFVNMKESAAVVVFSLP</sequence>
<dbReference type="Pfam" id="PF01011">
    <property type="entry name" value="PQQ"/>
    <property type="match status" value="2"/>
</dbReference>
<evidence type="ECO:0000256" key="3">
    <source>
        <dbReference type="ARBA" id="ARBA00023002"/>
    </source>
</evidence>
<dbReference type="Proteomes" id="UP000019140">
    <property type="component" value="Unassembled WGS sequence"/>
</dbReference>
<accession>W4MAI8</accession>
<dbReference type="SMART" id="SM00564">
    <property type="entry name" value="PQQ"/>
    <property type="match status" value="6"/>
</dbReference>
<feature type="chain" id="PRO_5004846407" description="Pyrrolo-quinoline quinone repeat domain-containing protein" evidence="4">
    <location>
        <begin position="29"/>
        <end position="589"/>
    </location>
</feature>
<evidence type="ECO:0000256" key="4">
    <source>
        <dbReference type="SAM" id="SignalP"/>
    </source>
</evidence>
<evidence type="ECO:0000256" key="2">
    <source>
        <dbReference type="ARBA" id="ARBA00008156"/>
    </source>
</evidence>
<dbReference type="AlphaFoldDB" id="W4MAI8"/>
<keyword evidence="4" id="KW-0732">Signal</keyword>
<evidence type="ECO:0000256" key="1">
    <source>
        <dbReference type="ARBA" id="ARBA00001931"/>
    </source>
</evidence>
<dbReference type="SUPFAM" id="SSF50998">
    <property type="entry name" value="Quinoprotein alcohol dehydrogenase-like"/>
    <property type="match status" value="1"/>
</dbReference>
<dbReference type="PANTHER" id="PTHR32303">
    <property type="entry name" value="QUINOPROTEIN ALCOHOL DEHYDROGENASE (CYTOCHROME C)"/>
    <property type="match status" value="1"/>
</dbReference>
<gene>
    <name evidence="6" type="ORF">ETSY2_14245</name>
</gene>
<feature type="domain" description="Pyrrolo-quinoline quinone repeat" evidence="5">
    <location>
        <begin position="43"/>
        <end position="360"/>
    </location>
</feature>
<feature type="signal peptide" evidence="4">
    <location>
        <begin position="1"/>
        <end position="28"/>
    </location>
</feature>
<comment type="similarity">
    <text evidence="2">Belongs to the bacterial PQQ dehydrogenase family.</text>
</comment>
<evidence type="ECO:0000313" key="6">
    <source>
        <dbReference type="EMBL" id="ETX06916.1"/>
    </source>
</evidence>